<dbReference type="SUPFAM" id="SSF51197">
    <property type="entry name" value="Clavaminate synthase-like"/>
    <property type="match status" value="1"/>
</dbReference>
<evidence type="ECO:0000256" key="1">
    <source>
        <dbReference type="ARBA" id="ARBA00001962"/>
    </source>
</evidence>
<keyword evidence="2" id="KW-0106">Calcium</keyword>
<dbReference type="Gene3D" id="2.60.120.620">
    <property type="entry name" value="q2cbj1_9rhob like domain"/>
    <property type="match status" value="1"/>
</dbReference>
<keyword evidence="4" id="KW-1133">Transmembrane helix</keyword>
<name>A0AAD8Y375_9STRA</name>
<sequence>MAVKFSEETSSGSSNGKKSGDSAFNTKRRNRGLSVVSKKFDIDGDGTLDKYEMLARSLDHQNSGSITPEIVVELLKEQDALRKRQWLLLFGNIVQWLPIIAGAAYTLYKFSERQYQQNVGGKILTSMDYIREGVVSSEEIQSLWELSEGNAYPLTDQQRQDYLRDGFVVLPNFLTRDESQALDKVVTHNLNEMAFPDLLTKCSRKFHGEYYHSSVTHKFWQQPRISDMLSTLALEGDVPYMVTSEILEMPSGAPCIPQWHWDFLTFPQNFNASFTTGTQIWWSSEEVDSNVGGGLAFLPGSHKWANSVDDGAALHPCFAMNLFEKMSTECTQLLDREMAVPKLSPTDIVVFSRFTLHRSVARNPSVPFKSPTGRRGYTLRVGSARSIFKQDTMQCFPSHPSSQFGRQLKQGQRYDSVIDPETGLHHSQAIYRPMNAQDSEECLIRDGKGARSMSTTTFLHYSAQSIIRQKIKWKLAKSVEDAVNSVVQRKLLDISCKAVPTPDV</sequence>
<accession>A0AAD8Y375</accession>
<feature type="region of interest" description="Disordered" evidence="3">
    <location>
        <begin position="1"/>
        <end position="26"/>
    </location>
</feature>
<reference evidence="5" key="1">
    <citation type="submission" date="2023-06" db="EMBL/GenBank/DDBJ databases">
        <title>Survivors Of The Sea: Transcriptome response of Skeletonema marinoi to long-term dormancy.</title>
        <authorList>
            <person name="Pinder M.I.M."/>
            <person name="Kourtchenko O."/>
            <person name="Robertson E.K."/>
            <person name="Larsson T."/>
            <person name="Maumus F."/>
            <person name="Osuna-Cruz C.M."/>
            <person name="Vancaester E."/>
            <person name="Stenow R."/>
            <person name="Vandepoele K."/>
            <person name="Ploug H."/>
            <person name="Bruchert V."/>
            <person name="Godhe A."/>
            <person name="Topel M."/>
        </authorList>
    </citation>
    <scope>NUCLEOTIDE SEQUENCE</scope>
    <source>
        <strain evidence="5">R05AC</strain>
    </source>
</reference>
<evidence type="ECO:0000313" key="6">
    <source>
        <dbReference type="Proteomes" id="UP001224775"/>
    </source>
</evidence>
<evidence type="ECO:0000256" key="4">
    <source>
        <dbReference type="SAM" id="Phobius"/>
    </source>
</evidence>
<dbReference type="GO" id="GO:0046872">
    <property type="term" value="F:metal ion binding"/>
    <property type="evidence" value="ECO:0007669"/>
    <property type="project" value="UniProtKB-ARBA"/>
</dbReference>
<keyword evidence="4" id="KW-0812">Transmembrane</keyword>
<feature type="compositionally biased region" description="Low complexity" evidence="3">
    <location>
        <begin position="8"/>
        <end position="17"/>
    </location>
</feature>
<keyword evidence="6" id="KW-1185">Reference proteome</keyword>
<dbReference type="InterPro" id="IPR011992">
    <property type="entry name" value="EF-hand-dom_pair"/>
</dbReference>
<dbReference type="PROSITE" id="PS00018">
    <property type="entry name" value="EF_HAND_1"/>
    <property type="match status" value="1"/>
</dbReference>
<dbReference type="PANTHER" id="PTHR20883">
    <property type="entry name" value="PHYTANOYL-COA DIOXYGENASE DOMAIN CONTAINING 1"/>
    <property type="match status" value="1"/>
</dbReference>
<dbReference type="Pfam" id="PF05721">
    <property type="entry name" value="PhyH"/>
    <property type="match status" value="1"/>
</dbReference>
<dbReference type="Proteomes" id="UP001224775">
    <property type="component" value="Unassembled WGS sequence"/>
</dbReference>
<evidence type="ECO:0000313" key="5">
    <source>
        <dbReference type="EMBL" id="KAK1738205.1"/>
    </source>
</evidence>
<dbReference type="InterPro" id="IPR018247">
    <property type="entry name" value="EF_Hand_1_Ca_BS"/>
</dbReference>
<dbReference type="AlphaFoldDB" id="A0AAD8Y375"/>
<evidence type="ECO:0000256" key="3">
    <source>
        <dbReference type="SAM" id="MobiDB-lite"/>
    </source>
</evidence>
<comment type="caution">
    <text evidence="5">The sequence shown here is derived from an EMBL/GenBank/DDBJ whole genome shotgun (WGS) entry which is preliminary data.</text>
</comment>
<keyword evidence="4" id="KW-0472">Membrane</keyword>
<dbReference type="InterPro" id="IPR008775">
    <property type="entry name" value="Phytyl_CoA_dOase-like"/>
</dbReference>
<proteinExistence type="predicted"/>
<dbReference type="PANTHER" id="PTHR20883:SF48">
    <property type="entry name" value="ECTOINE DIOXYGENASE"/>
    <property type="match status" value="1"/>
</dbReference>
<evidence type="ECO:0000256" key="2">
    <source>
        <dbReference type="ARBA" id="ARBA00022837"/>
    </source>
</evidence>
<protein>
    <submittedName>
        <fullName evidence="5">2OG-Fe(II) oxygenase family protein</fullName>
    </submittedName>
</protein>
<dbReference type="GO" id="GO:0016491">
    <property type="term" value="F:oxidoreductase activity"/>
    <property type="evidence" value="ECO:0007669"/>
    <property type="project" value="UniProtKB-ARBA"/>
</dbReference>
<feature type="transmembrane region" description="Helical" evidence="4">
    <location>
        <begin position="86"/>
        <end position="108"/>
    </location>
</feature>
<organism evidence="5 6">
    <name type="scientific">Skeletonema marinoi</name>
    <dbReference type="NCBI Taxonomy" id="267567"/>
    <lineage>
        <taxon>Eukaryota</taxon>
        <taxon>Sar</taxon>
        <taxon>Stramenopiles</taxon>
        <taxon>Ochrophyta</taxon>
        <taxon>Bacillariophyta</taxon>
        <taxon>Coscinodiscophyceae</taxon>
        <taxon>Thalassiosirophycidae</taxon>
        <taxon>Thalassiosirales</taxon>
        <taxon>Skeletonemataceae</taxon>
        <taxon>Skeletonema</taxon>
        <taxon>Skeletonema marinoi-dohrnii complex</taxon>
    </lineage>
</organism>
<dbReference type="SUPFAM" id="SSF47473">
    <property type="entry name" value="EF-hand"/>
    <property type="match status" value="1"/>
</dbReference>
<dbReference type="EMBL" id="JATAAI010000021">
    <property type="protein sequence ID" value="KAK1738205.1"/>
    <property type="molecule type" value="Genomic_DNA"/>
</dbReference>
<gene>
    <name evidence="5" type="ORF">QTG54_010874</name>
</gene>
<comment type="cofactor">
    <cofactor evidence="1">
        <name>Fe cation</name>
        <dbReference type="ChEBI" id="CHEBI:24875"/>
    </cofactor>
</comment>